<sequence>MLHQGKVDISARIAEHQGKECLGQKTAKAAEISTSICNTESKRPEIHPTLFKVPSIYVTIPLYVLYSIREPLIPCGVSLVPHSGNVSSH</sequence>
<evidence type="ECO:0000313" key="1">
    <source>
        <dbReference type="EMBL" id="GMH32132.1"/>
    </source>
</evidence>
<dbReference type="Proteomes" id="UP001279734">
    <property type="component" value="Unassembled WGS sequence"/>
</dbReference>
<name>A0AAD3TN76_NEPGR</name>
<gene>
    <name evidence="1" type="ORF">Nepgr_033976</name>
</gene>
<dbReference type="EMBL" id="BSYO01000102">
    <property type="protein sequence ID" value="GMH32132.1"/>
    <property type="molecule type" value="Genomic_DNA"/>
</dbReference>
<proteinExistence type="predicted"/>
<accession>A0AAD3TN76</accession>
<organism evidence="1 2">
    <name type="scientific">Nepenthes gracilis</name>
    <name type="common">Slender pitcher plant</name>
    <dbReference type="NCBI Taxonomy" id="150966"/>
    <lineage>
        <taxon>Eukaryota</taxon>
        <taxon>Viridiplantae</taxon>
        <taxon>Streptophyta</taxon>
        <taxon>Embryophyta</taxon>
        <taxon>Tracheophyta</taxon>
        <taxon>Spermatophyta</taxon>
        <taxon>Magnoliopsida</taxon>
        <taxon>eudicotyledons</taxon>
        <taxon>Gunneridae</taxon>
        <taxon>Pentapetalae</taxon>
        <taxon>Caryophyllales</taxon>
        <taxon>Nepenthaceae</taxon>
        <taxon>Nepenthes</taxon>
    </lineage>
</organism>
<reference evidence="1" key="1">
    <citation type="submission" date="2023-05" db="EMBL/GenBank/DDBJ databases">
        <title>Nepenthes gracilis genome sequencing.</title>
        <authorList>
            <person name="Fukushima K."/>
        </authorList>
    </citation>
    <scope>NUCLEOTIDE SEQUENCE</scope>
    <source>
        <strain evidence="1">SING2019-196</strain>
    </source>
</reference>
<protein>
    <submittedName>
        <fullName evidence="1">Uncharacterized protein</fullName>
    </submittedName>
</protein>
<dbReference type="AlphaFoldDB" id="A0AAD3TN76"/>
<keyword evidence="2" id="KW-1185">Reference proteome</keyword>
<evidence type="ECO:0000313" key="2">
    <source>
        <dbReference type="Proteomes" id="UP001279734"/>
    </source>
</evidence>
<comment type="caution">
    <text evidence="1">The sequence shown here is derived from an EMBL/GenBank/DDBJ whole genome shotgun (WGS) entry which is preliminary data.</text>
</comment>